<comment type="caution">
    <text evidence="2">The sequence shown here is derived from an EMBL/GenBank/DDBJ whole genome shotgun (WGS) entry which is preliminary data.</text>
</comment>
<accession>A0AAV7W9T6</accession>
<protein>
    <submittedName>
        <fullName evidence="2">Uncharacterized protein</fullName>
    </submittedName>
</protein>
<keyword evidence="1" id="KW-1133">Transmembrane helix</keyword>
<sequence>MWSLGPRLDVVLGPGLDVVLGLGLGVVLMLGLKYCIPAIKAAWLQEFLQVRAHGRGSQSVLRVQDLLATWLCLKLSTASQNKTPWRFILQEKKTIFKKAANLRISWSERFWVFFVRLGDGSARLRNEALIDASALRMMSLFQKASAALMIAVIFLI</sequence>
<keyword evidence="3" id="KW-1185">Reference proteome</keyword>
<reference evidence="2" key="1">
    <citation type="journal article" date="2022" name="bioRxiv">
        <title>Sequencing and chromosome-scale assembly of the giantPleurodeles waltlgenome.</title>
        <authorList>
            <person name="Brown T."/>
            <person name="Elewa A."/>
            <person name="Iarovenko S."/>
            <person name="Subramanian E."/>
            <person name="Araus A.J."/>
            <person name="Petzold A."/>
            <person name="Susuki M."/>
            <person name="Suzuki K.-i.T."/>
            <person name="Hayashi T."/>
            <person name="Toyoda A."/>
            <person name="Oliveira C."/>
            <person name="Osipova E."/>
            <person name="Leigh N.D."/>
            <person name="Simon A."/>
            <person name="Yun M.H."/>
        </authorList>
    </citation>
    <scope>NUCLEOTIDE SEQUENCE</scope>
    <source>
        <strain evidence="2">20211129_DDA</strain>
        <tissue evidence="2">Liver</tissue>
    </source>
</reference>
<dbReference type="Proteomes" id="UP001066276">
    <property type="component" value="Chromosome 1_2"/>
</dbReference>
<gene>
    <name evidence="2" type="ORF">NDU88_006162</name>
</gene>
<organism evidence="2 3">
    <name type="scientific">Pleurodeles waltl</name>
    <name type="common">Iberian ribbed newt</name>
    <dbReference type="NCBI Taxonomy" id="8319"/>
    <lineage>
        <taxon>Eukaryota</taxon>
        <taxon>Metazoa</taxon>
        <taxon>Chordata</taxon>
        <taxon>Craniata</taxon>
        <taxon>Vertebrata</taxon>
        <taxon>Euteleostomi</taxon>
        <taxon>Amphibia</taxon>
        <taxon>Batrachia</taxon>
        <taxon>Caudata</taxon>
        <taxon>Salamandroidea</taxon>
        <taxon>Salamandridae</taxon>
        <taxon>Pleurodelinae</taxon>
        <taxon>Pleurodeles</taxon>
    </lineage>
</organism>
<name>A0AAV7W9T6_PLEWA</name>
<evidence type="ECO:0000313" key="3">
    <source>
        <dbReference type="Proteomes" id="UP001066276"/>
    </source>
</evidence>
<dbReference type="EMBL" id="JANPWB010000002">
    <property type="protein sequence ID" value="KAJ1210800.1"/>
    <property type="molecule type" value="Genomic_DNA"/>
</dbReference>
<evidence type="ECO:0000313" key="2">
    <source>
        <dbReference type="EMBL" id="KAJ1210800.1"/>
    </source>
</evidence>
<evidence type="ECO:0000256" key="1">
    <source>
        <dbReference type="SAM" id="Phobius"/>
    </source>
</evidence>
<proteinExistence type="predicted"/>
<feature type="transmembrane region" description="Helical" evidence="1">
    <location>
        <begin position="12"/>
        <end position="32"/>
    </location>
</feature>
<keyword evidence="1" id="KW-0812">Transmembrane</keyword>
<dbReference type="AlphaFoldDB" id="A0AAV7W9T6"/>
<keyword evidence="1" id="KW-0472">Membrane</keyword>